<feature type="compositionally biased region" description="Polar residues" evidence="1">
    <location>
        <begin position="34"/>
        <end position="46"/>
    </location>
</feature>
<keyword evidence="3" id="KW-1185">Reference proteome</keyword>
<evidence type="ECO:0000313" key="2">
    <source>
        <dbReference type="EMBL" id="KAF3610524.1"/>
    </source>
</evidence>
<dbReference type="EMBL" id="QGKV02000297">
    <property type="protein sequence ID" value="KAF3610524.1"/>
    <property type="molecule type" value="Genomic_DNA"/>
</dbReference>
<reference evidence="2 3" key="1">
    <citation type="journal article" date="2020" name="BMC Genomics">
        <title>Intraspecific diversification of the crop wild relative Brassica cretica Lam. using demographic model selection.</title>
        <authorList>
            <person name="Kioukis A."/>
            <person name="Michalopoulou V.A."/>
            <person name="Briers L."/>
            <person name="Pirintsos S."/>
            <person name="Studholme D.J."/>
            <person name="Pavlidis P."/>
            <person name="Sarris P.F."/>
        </authorList>
    </citation>
    <scope>NUCLEOTIDE SEQUENCE [LARGE SCALE GENOMIC DNA]</scope>
    <source>
        <strain evidence="3">cv. PFS-1207/04</strain>
    </source>
</reference>
<evidence type="ECO:0000313" key="3">
    <source>
        <dbReference type="Proteomes" id="UP000266723"/>
    </source>
</evidence>
<name>A0ABQ7F3S0_BRACR</name>
<protein>
    <submittedName>
        <fullName evidence="2">Uncharacterized protein</fullName>
    </submittedName>
</protein>
<proteinExistence type="predicted"/>
<feature type="compositionally biased region" description="Polar residues" evidence="1">
    <location>
        <begin position="1"/>
        <end position="23"/>
    </location>
</feature>
<accession>A0ABQ7F3S0</accession>
<gene>
    <name evidence="2" type="ORF">DY000_02047020</name>
</gene>
<feature type="compositionally biased region" description="Basic and acidic residues" evidence="1">
    <location>
        <begin position="67"/>
        <end position="77"/>
    </location>
</feature>
<organism evidence="2 3">
    <name type="scientific">Brassica cretica</name>
    <name type="common">Mustard</name>
    <dbReference type="NCBI Taxonomy" id="69181"/>
    <lineage>
        <taxon>Eukaryota</taxon>
        <taxon>Viridiplantae</taxon>
        <taxon>Streptophyta</taxon>
        <taxon>Embryophyta</taxon>
        <taxon>Tracheophyta</taxon>
        <taxon>Spermatophyta</taxon>
        <taxon>Magnoliopsida</taxon>
        <taxon>eudicotyledons</taxon>
        <taxon>Gunneridae</taxon>
        <taxon>Pentapetalae</taxon>
        <taxon>rosids</taxon>
        <taxon>malvids</taxon>
        <taxon>Brassicales</taxon>
        <taxon>Brassicaceae</taxon>
        <taxon>Brassiceae</taxon>
        <taxon>Brassica</taxon>
    </lineage>
</organism>
<sequence>MSASGSLDEQLSMGKASNPQSLSLVDYSDDEEQTTPQGSQISQSRSDVFGTAVENLNTESDAESDQAEPHTEDEQMA</sequence>
<evidence type="ECO:0000256" key="1">
    <source>
        <dbReference type="SAM" id="MobiDB-lite"/>
    </source>
</evidence>
<dbReference type="Proteomes" id="UP000266723">
    <property type="component" value="Unassembled WGS sequence"/>
</dbReference>
<feature type="region of interest" description="Disordered" evidence="1">
    <location>
        <begin position="1"/>
        <end position="77"/>
    </location>
</feature>
<comment type="caution">
    <text evidence="2">The sequence shown here is derived from an EMBL/GenBank/DDBJ whole genome shotgun (WGS) entry which is preliminary data.</text>
</comment>